<name>A0A914DLH2_9BILA</name>
<evidence type="ECO:0000313" key="2">
    <source>
        <dbReference type="Proteomes" id="UP000887540"/>
    </source>
</evidence>
<dbReference type="AlphaFoldDB" id="A0A914DLH2"/>
<dbReference type="Proteomes" id="UP000887540">
    <property type="component" value="Unplaced"/>
</dbReference>
<evidence type="ECO:0000313" key="3">
    <source>
        <dbReference type="WBParaSite" id="ACRNAN_scaffold29897.g21098.t1"/>
    </source>
</evidence>
<feature type="region of interest" description="Disordered" evidence="1">
    <location>
        <begin position="1"/>
        <end position="27"/>
    </location>
</feature>
<reference evidence="3" key="1">
    <citation type="submission" date="2022-11" db="UniProtKB">
        <authorList>
            <consortium name="WormBaseParasite"/>
        </authorList>
    </citation>
    <scope>IDENTIFICATION</scope>
</reference>
<sequence>MSITESSQSSQCSEYEPPLAHVSKPHPTVDSEKVEAFYTFAKLANEERTKSNKPFDMMDFETKQKKSRSAARLVDLTFKIMAPHHANDLKALTEAYWKLD</sequence>
<protein>
    <submittedName>
        <fullName evidence="3">Uncharacterized protein</fullName>
    </submittedName>
</protein>
<evidence type="ECO:0000256" key="1">
    <source>
        <dbReference type="SAM" id="MobiDB-lite"/>
    </source>
</evidence>
<accession>A0A914DLH2</accession>
<proteinExistence type="predicted"/>
<dbReference type="WBParaSite" id="ACRNAN_scaffold29897.g21098.t1">
    <property type="protein sequence ID" value="ACRNAN_scaffold29897.g21098.t1"/>
    <property type="gene ID" value="ACRNAN_scaffold29897.g21098"/>
</dbReference>
<feature type="compositionally biased region" description="Low complexity" evidence="1">
    <location>
        <begin position="1"/>
        <end position="14"/>
    </location>
</feature>
<keyword evidence="2" id="KW-1185">Reference proteome</keyword>
<organism evidence="2 3">
    <name type="scientific">Acrobeloides nanus</name>
    <dbReference type="NCBI Taxonomy" id="290746"/>
    <lineage>
        <taxon>Eukaryota</taxon>
        <taxon>Metazoa</taxon>
        <taxon>Ecdysozoa</taxon>
        <taxon>Nematoda</taxon>
        <taxon>Chromadorea</taxon>
        <taxon>Rhabditida</taxon>
        <taxon>Tylenchina</taxon>
        <taxon>Cephalobomorpha</taxon>
        <taxon>Cephaloboidea</taxon>
        <taxon>Cephalobidae</taxon>
        <taxon>Acrobeloides</taxon>
    </lineage>
</organism>